<accession>A0A9X0D1D9</accession>
<comment type="caution">
    <text evidence="3">The sequence shown here is derived from an EMBL/GenBank/DDBJ whole genome shotgun (WGS) entry which is preliminary data.</text>
</comment>
<keyword evidence="2" id="KW-0472">Membrane</keyword>
<dbReference type="InterPro" id="IPR011029">
    <property type="entry name" value="DEATH-like_dom_sf"/>
</dbReference>
<keyword evidence="2" id="KW-1133">Transmembrane helix</keyword>
<keyword evidence="2" id="KW-0812">Transmembrane</keyword>
<evidence type="ECO:0000256" key="2">
    <source>
        <dbReference type="SAM" id="Phobius"/>
    </source>
</evidence>
<evidence type="ECO:0000256" key="1">
    <source>
        <dbReference type="SAM" id="MobiDB-lite"/>
    </source>
</evidence>
<feature type="transmembrane region" description="Helical" evidence="2">
    <location>
        <begin position="156"/>
        <end position="181"/>
    </location>
</feature>
<feature type="region of interest" description="Disordered" evidence="1">
    <location>
        <begin position="93"/>
        <end position="113"/>
    </location>
</feature>
<reference evidence="3" key="1">
    <citation type="submission" date="2023-01" db="EMBL/GenBank/DDBJ databases">
        <title>Genome assembly of the deep-sea coral Lophelia pertusa.</title>
        <authorList>
            <person name="Herrera S."/>
            <person name="Cordes E."/>
        </authorList>
    </citation>
    <scope>NUCLEOTIDE SEQUENCE</scope>
    <source>
        <strain evidence="3">USNM1676648</strain>
        <tissue evidence="3">Polyp</tissue>
    </source>
</reference>
<dbReference type="SUPFAM" id="SSF47986">
    <property type="entry name" value="DEATH domain"/>
    <property type="match status" value="1"/>
</dbReference>
<gene>
    <name evidence="3" type="ORF">OS493_029260</name>
</gene>
<protein>
    <recommendedName>
        <fullName evidence="5">Death domain-containing protein</fullName>
    </recommendedName>
</protein>
<dbReference type="Proteomes" id="UP001163046">
    <property type="component" value="Unassembled WGS sequence"/>
</dbReference>
<dbReference type="EMBL" id="MU825902">
    <property type="protein sequence ID" value="KAJ7383295.1"/>
    <property type="molecule type" value="Genomic_DNA"/>
</dbReference>
<proteinExistence type="predicted"/>
<dbReference type="OrthoDB" id="5957841at2759"/>
<evidence type="ECO:0008006" key="5">
    <source>
        <dbReference type="Google" id="ProtNLM"/>
    </source>
</evidence>
<evidence type="ECO:0000313" key="3">
    <source>
        <dbReference type="EMBL" id="KAJ7383295.1"/>
    </source>
</evidence>
<name>A0A9X0D1D9_9CNID</name>
<keyword evidence="4" id="KW-1185">Reference proteome</keyword>
<dbReference type="AlphaFoldDB" id="A0A9X0D1D9"/>
<sequence length="363" mass="40325">MRTNCIQYIDIQQNSVLKLEKVAKKFTTPGRIARQRRMAHQSVSQSDNLEDTRNLVLEDLVSQLKKTDFKREVNMTLQREDTVNYPTTMVQEASTTLQDDNSNPPTTATVNDNDHATLSFSFKNKSQNGLDTAPDHNTKEPTLPLASSYFGNIKGLLTILISVSVVGIAILVLVSIAVFIACACWRRQSGHLPGSSCTVTCCAKYINVRDGEASEYLPVSLDTTPPTSGDLMDDTSDNQDREHFDNETTNLIDNETVTMLQVSDDLNLLNIPPDLEEILVTSLDVPHNDSDVYGWQKVGNAAEIPPHVLKYYKYARESPTKSLLEKLGSQGRTISYLIDVLRKPSVGLGSVAETIIRHRATRI</sequence>
<evidence type="ECO:0000313" key="4">
    <source>
        <dbReference type="Proteomes" id="UP001163046"/>
    </source>
</evidence>
<organism evidence="3 4">
    <name type="scientific">Desmophyllum pertusum</name>
    <dbReference type="NCBI Taxonomy" id="174260"/>
    <lineage>
        <taxon>Eukaryota</taxon>
        <taxon>Metazoa</taxon>
        <taxon>Cnidaria</taxon>
        <taxon>Anthozoa</taxon>
        <taxon>Hexacorallia</taxon>
        <taxon>Scleractinia</taxon>
        <taxon>Caryophylliina</taxon>
        <taxon>Caryophylliidae</taxon>
        <taxon>Desmophyllum</taxon>
    </lineage>
</organism>
<dbReference type="Gene3D" id="1.10.533.10">
    <property type="entry name" value="Death Domain, Fas"/>
    <property type="match status" value="1"/>
</dbReference>